<evidence type="ECO:0000256" key="1">
    <source>
        <dbReference type="ARBA" id="ARBA00022857"/>
    </source>
</evidence>
<dbReference type="GO" id="GO:0035925">
    <property type="term" value="F:mRNA 3'-UTR AU-rich region binding"/>
    <property type="evidence" value="ECO:0007669"/>
    <property type="project" value="TreeGrafter"/>
</dbReference>
<dbReference type="FunFam" id="3.40.50.720:FF:000053">
    <property type="entry name" value="Quinone oxidoreductase 1"/>
    <property type="match status" value="1"/>
</dbReference>
<evidence type="ECO:0000256" key="2">
    <source>
        <dbReference type="ARBA" id="ARBA00023002"/>
    </source>
</evidence>
<organism evidence="6 7">
    <name type="scientific">Helicocarpus griseus UAMH5409</name>
    <dbReference type="NCBI Taxonomy" id="1447875"/>
    <lineage>
        <taxon>Eukaryota</taxon>
        <taxon>Fungi</taxon>
        <taxon>Dikarya</taxon>
        <taxon>Ascomycota</taxon>
        <taxon>Pezizomycotina</taxon>
        <taxon>Eurotiomycetes</taxon>
        <taxon>Eurotiomycetidae</taxon>
        <taxon>Onygenales</taxon>
        <taxon>Ajellomycetaceae</taxon>
        <taxon>Helicocarpus</taxon>
    </lineage>
</organism>
<dbReference type="PANTHER" id="PTHR48106">
    <property type="entry name" value="QUINONE OXIDOREDUCTASE PIG3-RELATED"/>
    <property type="match status" value="1"/>
</dbReference>
<dbReference type="OrthoDB" id="48317at2759"/>
<comment type="caution">
    <text evidence="6">The sequence shown here is derived from an EMBL/GenBank/DDBJ whole genome shotgun (WGS) entry which is preliminary data.</text>
</comment>
<evidence type="ECO:0000256" key="4">
    <source>
        <dbReference type="ARBA" id="ARBA00070796"/>
    </source>
</evidence>
<dbReference type="InterPro" id="IPR013149">
    <property type="entry name" value="ADH-like_C"/>
</dbReference>
<dbReference type="GO" id="GO:0005829">
    <property type="term" value="C:cytosol"/>
    <property type="evidence" value="ECO:0007669"/>
    <property type="project" value="TreeGrafter"/>
</dbReference>
<keyword evidence="2" id="KW-0560">Oxidoreductase</keyword>
<sequence>MSTTAPSLPKAQKGIQISRTGGPEVLEFRTDLPLPTPGEDEVLIKNNLSGVNYIDTYFRTGLYPAPKPEVLGREGIGTIVAVGPGANPKNFIVGERVAWLRTAGYAEYSIASTKAQVARVPAELSDEQALAGLLSGLTTLTFVREAYEVKKGDWVLIHAAAGGAGFLMTQLVKLAGGKVIGTAGGKEKCELVKGLGADVVIDYRSEEGRDWVGKVLEVTEGQGVDAVFDSVGKDTWEGSLKVAKRKGTVVFFGNASGPVPPFNIQLLAPKNLKVMRPTLFPYIQTQEEFDHYTEELFGLLKSGQLKAKIHKVYPLEEVAQAHMDLEGRKTTGKLLLKP</sequence>
<dbReference type="GO" id="GO:0003960">
    <property type="term" value="F:quinone reductase (NADPH) activity"/>
    <property type="evidence" value="ECO:0007669"/>
    <property type="project" value="InterPro"/>
</dbReference>
<proteinExistence type="predicted"/>
<name>A0A2B7WYV5_9EURO</name>
<dbReference type="Pfam" id="PF08240">
    <property type="entry name" value="ADH_N"/>
    <property type="match status" value="1"/>
</dbReference>
<dbReference type="CDD" id="cd05286">
    <property type="entry name" value="QOR2"/>
    <property type="match status" value="1"/>
</dbReference>
<dbReference type="GO" id="GO:0070402">
    <property type="term" value="F:NADPH binding"/>
    <property type="evidence" value="ECO:0007669"/>
    <property type="project" value="TreeGrafter"/>
</dbReference>
<dbReference type="InterPro" id="IPR036291">
    <property type="entry name" value="NAD(P)-bd_dom_sf"/>
</dbReference>
<evidence type="ECO:0000256" key="3">
    <source>
        <dbReference type="ARBA" id="ARBA00043088"/>
    </source>
</evidence>
<dbReference type="EMBL" id="PDNB01000167">
    <property type="protein sequence ID" value="PGH01780.1"/>
    <property type="molecule type" value="Genomic_DNA"/>
</dbReference>
<dbReference type="PROSITE" id="PS01162">
    <property type="entry name" value="QOR_ZETA_CRYSTAL"/>
    <property type="match status" value="1"/>
</dbReference>
<dbReference type="STRING" id="1447875.A0A2B7WYV5"/>
<gene>
    <name evidence="6" type="ORF">AJ79_07828</name>
</gene>
<keyword evidence="7" id="KW-1185">Reference proteome</keyword>
<keyword evidence="1" id="KW-0521">NADP</keyword>
<dbReference type="InterPro" id="IPR011032">
    <property type="entry name" value="GroES-like_sf"/>
</dbReference>
<dbReference type="SUPFAM" id="SSF50129">
    <property type="entry name" value="GroES-like"/>
    <property type="match status" value="1"/>
</dbReference>
<protein>
    <recommendedName>
        <fullName evidence="4">Probable quinone oxidoreductase</fullName>
    </recommendedName>
    <alternativeName>
        <fullName evidence="3">NADPH:quinone reductase</fullName>
    </alternativeName>
</protein>
<dbReference type="InterPro" id="IPR020843">
    <property type="entry name" value="ER"/>
</dbReference>
<dbReference type="InterPro" id="IPR047618">
    <property type="entry name" value="QOR-like"/>
</dbReference>
<dbReference type="GO" id="GO:0008270">
    <property type="term" value="F:zinc ion binding"/>
    <property type="evidence" value="ECO:0007669"/>
    <property type="project" value="InterPro"/>
</dbReference>
<dbReference type="Proteomes" id="UP000223968">
    <property type="component" value="Unassembled WGS sequence"/>
</dbReference>
<dbReference type="Gene3D" id="3.90.180.10">
    <property type="entry name" value="Medium-chain alcohol dehydrogenases, catalytic domain"/>
    <property type="match status" value="1"/>
</dbReference>
<dbReference type="SUPFAM" id="SSF51735">
    <property type="entry name" value="NAD(P)-binding Rossmann-fold domains"/>
    <property type="match status" value="1"/>
</dbReference>
<dbReference type="SMART" id="SM00829">
    <property type="entry name" value="PKS_ER"/>
    <property type="match status" value="1"/>
</dbReference>
<dbReference type="InterPro" id="IPR013154">
    <property type="entry name" value="ADH-like_N"/>
</dbReference>
<reference evidence="6 7" key="1">
    <citation type="submission" date="2017-10" db="EMBL/GenBank/DDBJ databases">
        <title>Comparative genomics in systemic dimorphic fungi from Ajellomycetaceae.</title>
        <authorList>
            <person name="Munoz J.F."/>
            <person name="Mcewen J.G."/>
            <person name="Clay O.K."/>
            <person name="Cuomo C.A."/>
        </authorList>
    </citation>
    <scope>NUCLEOTIDE SEQUENCE [LARGE SCALE GENOMIC DNA]</scope>
    <source>
        <strain evidence="6 7">UAMH5409</strain>
    </source>
</reference>
<evidence type="ECO:0000313" key="7">
    <source>
        <dbReference type="Proteomes" id="UP000223968"/>
    </source>
</evidence>
<dbReference type="AlphaFoldDB" id="A0A2B7WYV5"/>
<dbReference type="Gene3D" id="3.40.50.720">
    <property type="entry name" value="NAD(P)-binding Rossmann-like Domain"/>
    <property type="match status" value="1"/>
</dbReference>
<accession>A0A2B7WYV5</accession>
<dbReference type="PANTHER" id="PTHR48106:SF13">
    <property type="entry name" value="QUINONE OXIDOREDUCTASE-RELATED"/>
    <property type="match status" value="1"/>
</dbReference>
<evidence type="ECO:0000259" key="5">
    <source>
        <dbReference type="SMART" id="SM00829"/>
    </source>
</evidence>
<dbReference type="Pfam" id="PF00107">
    <property type="entry name" value="ADH_zinc_N"/>
    <property type="match status" value="1"/>
</dbReference>
<feature type="domain" description="Enoyl reductase (ER)" evidence="5">
    <location>
        <begin position="21"/>
        <end position="336"/>
    </location>
</feature>
<dbReference type="InterPro" id="IPR002364">
    <property type="entry name" value="Quin_OxRdtase/zeta-crystal_CS"/>
</dbReference>
<evidence type="ECO:0000313" key="6">
    <source>
        <dbReference type="EMBL" id="PGH01780.1"/>
    </source>
</evidence>